<evidence type="ECO:0000256" key="7">
    <source>
        <dbReference type="ARBA" id="ARBA00022603"/>
    </source>
</evidence>
<keyword evidence="10" id="KW-0548">Nucleotidyltransferase</keyword>
<evidence type="ECO:0000256" key="10">
    <source>
        <dbReference type="ARBA" id="ARBA00022695"/>
    </source>
</evidence>
<dbReference type="InterPro" id="IPR004971">
    <property type="entry name" value="mRNA_G-N7_MeTrfase_dom"/>
</dbReference>
<comment type="similarity">
    <text evidence="3">In the N-terminal section; belongs to the dsDNA virus mRNA guanylyltransferase family.</text>
</comment>
<keyword evidence="12" id="KW-0378">Hydrolase</keyword>
<dbReference type="PANTHER" id="PTHR12189">
    <property type="entry name" value="MRNA GUANINE-7- METHYLTRANSFERASE"/>
    <property type="match status" value="1"/>
</dbReference>
<keyword evidence="11" id="KW-0479">Metal-binding</keyword>
<dbReference type="Pfam" id="PF03291">
    <property type="entry name" value="mRNA_G-N7_MeTrfase"/>
    <property type="match status" value="1"/>
</dbReference>
<dbReference type="GO" id="GO:0046872">
    <property type="term" value="F:metal ion binding"/>
    <property type="evidence" value="ECO:0007669"/>
    <property type="project" value="UniProtKB-KW"/>
</dbReference>
<dbReference type="Pfam" id="PF21005">
    <property type="entry name" value="OB_MCEL_GT"/>
    <property type="match status" value="1"/>
</dbReference>
<evidence type="ECO:0000256" key="1">
    <source>
        <dbReference type="ARBA" id="ARBA00001946"/>
    </source>
</evidence>
<dbReference type="GO" id="GO:0140818">
    <property type="term" value="F:mRNA 5'-triphosphate monophosphatase activity"/>
    <property type="evidence" value="ECO:0007669"/>
    <property type="project" value="UniProtKB-EC"/>
</dbReference>
<dbReference type="InterPro" id="IPR046429">
    <property type="entry name" value="MCEL_NTPase_sf"/>
</dbReference>
<dbReference type="InterPro" id="IPR039753">
    <property type="entry name" value="RG7MT1"/>
</dbReference>
<evidence type="ECO:0000256" key="19">
    <source>
        <dbReference type="ARBA" id="ARBA00033397"/>
    </source>
</evidence>
<dbReference type="Proteomes" id="UP000315116">
    <property type="component" value="Segment"/>
</dbReference>
<dbReference type="InterPro" id="IPR048425">
    <property type="entry name" value="MCEL_GT_NTPase"/>
</dbReference>
<protein>
    <recommendedName>
        <fullName evidence="6">mRNA-capping enzyme catalytic subunit</fullName>
        <ecNumber evidence="4">2.1.1.56</ecNumber>
        <ecNumber evidence="5">2.7.7.50</ecNumber>
        <ecNumber evidence="20">3.6.1.74</ecNumber>
    </recommendedName>
    <alternativeName>
        <fullName evidence="19">Virus termination factor large subunit</fullName>
    </alternativeName>
    <alternativeName>
        <fullName evidence="17">mRNA-capping enzyme 97 kDa subunit</fullName>
    </alternativeName>
    <alternativeName>
        <fullName evidence="18">mRNA-capping enzyme large subunit</fullName>
    </alternativeName>
</protein>
<evidence type="ECO:0000256" key="17">
    <source>
        <dbReference type="ARBA" id="ARBA00030246"/>
    </source>
</evidence>
<keyword evidence="16" id="KW-0511">Multifunctional enzyme</keyword>
<evidence type="ECO:0000256" key="11">
    <source>
        <dbReference type="ARBA" id="ARBA00022723"/>
    </source>
</evidence>
<comment type="catalytic activity">
    <reaction evidence="21">
        <text>a 5'-end diphospho-ribonucleoside in mRNA + GTP + H(+) = a 5'-end (5'-triphosphoguanosine)-ribonucleoside in mRNA + diphosphate</text>
        <dbReference type="Rhea" id="RHEA:67012"/>
        <dbReference type="Rhea" id="RHEA-COMP:17165"/>
        <dbReference type="Rhea" id="RHEA-COMP:17166"/>
        <dbReference type="ChEBI" id="CHEBI:15378"/>
        <dbReference type="ChEBI" id="CHEBI:33019"/>
        <dbReference type="ChEBI" id="CHEBI:37565"/>
        <dbReference type="ChEBI" id="CHEBI:167616"/>
        <dbReference type="ChEBI" id="CHEBI:167617"/>
        <dbReference type="EC" id="2.7.7.50"/>
    </reaction>
</comment>
<gene>
    <name evidence="23" type="primary">SWPV1-168</name>
</gene>
<dbReference type="GO" id="GO:0044423">
    <property type="term" value="C:virion component"/>
    <property type="evidence" value="ECO:0007669"/>
    <property type="project" value="UniProtKB-KW"/>
</dbReference>
<dbReference type="SUPFAM" id="SSF53335">
    <property type="entry name" value="S-adenosyl-L-methionine-dependent methyltransferases"/>
    <property type="match status" value="1"/>
</dbReference>
<dbReference type="EMBL" id="KX857216">
    <property type="protein sequence ID" value="ARF02744.1"/>
    <property type="molecule type" value="Genomic_DNA"/>
</dbReference>
<keyword evidence="7" id="KW-0489">Methyltransferase</keyword>
<evidence type="ECO:0000256" key="4">
    <source>
        <dbReference type="ARBA" id="ARBA00011926"/>
    </source>
</evidence>
<dbReference type="InterPro" id="IPR046430">
    <property type="entry name" value="MCEL_TPase_sf"/>
</dbReference>
<dbReference type="EC" id="2.7.7.50" evidence="5"/>
<evidence type="ECO:0000256" key="12">
    <source>
        <dbReference type="ARBA" id="ARBA00022801"/>
    </source>
</evidence>
<evidence type="ECO:0000256" key="8">
    <source>
        <dbReference type="ARBA" id="ARBA00022679"/>
    </source>
</evidence>
<evidence type="ECO:0000256" key="9">
    <source>
        <dbReference type="ARBA" id="ARBA00022691"/>
    </source>
</evidence>
<evidence type="ECO:0000256" key="15">
    <source>
        <dbReference type="ARBA" id="ARBA00022884"/>
    </source>
</evidence>
<evidence type="ECO:0000256" key="2">
    <source>
        <dbReference type="ARBA" id="ARBA00004328"/>
    </source>
</evidence>
<comment type="cofactor">
    <cofactor evidence="1">
        <name>Mg(2+)</name>
        <dbReference type="ChEBI" id="CHEBI:18420"/>
    </cofactor>
</comment>
<evidence type="ECO:0000256" key="14">
    <source>
        <dbReference type="ARBA" id="ARBA00022844"/>
    </source>
</evidence>
<keyword evidence="13" id="KW-0460">Magnesium</keyword>
<evidence type="ECO:0000256" key="3">
    <source>
        <dbReference type="ARBA" id="ARBA00008556"/>
    </source>
</evidence>
<dbReference type="Gene3D" id="3.30.470.140">
    <property type="match status" value="1"/>
</dbReference>
<evidence type="ECO:0000256" key="13">
    <source>
        <dbReference type="ARBA" id="ARBA00022842"/>
    </source>
</evidence>
<proteinExistence type="inferred from homology"/>
<dbReference type="InterPro" id="IPR048426">
    <property type="entry name" value="MCEL_GT_OB"/>
</dbReference>
<dbReference type="PANTHER" id="PTHR12189:SF2">
    <property type="entry name" value="MRNA CAP GUANINE-N7 METHYLTRANSFERASE"/>
    <property type="match status" value="1"/>
</dbReference>
<dbReference type="InterPro" id="IPR019602">
    <property type="entry name" value="MCEL_TPase"/>
</dbReference>
<dbReference type="Pfam" id="PF10640">
    <property type="entry name" value="MCEL_TPase"/>
    <property type="match status" value="1"/>
</dbReference>
<dbReference type="GO" id="GO:0004651">
    <property type="term" value="F:polynucleotide 5'-phosphatase activity"/>
    <property type="evidence" value="ECO:0007669"/>
    <property type="project" value="InterPro"/>
</dbReference>
<evidence type="ECO:0000313" key="24">
    <source>
        <dbReference type="Proteomes" id="UP000315116"/>
    </source>
</evidence>
<evidence type="ECO:0000256" key="20">
    <source>
        <dbReference type="ARBA" id="ARBA00035028"/>
    </source>
</evidence>
<dbReference type="GO" id="GO:0004484">
    <property type="term" value="F:mRNA guanylyltransferase activity"/>
    <property type="evidence" value="ECO:0007669"/>
    <property type="project" value="UniProtKB-EC"/>
</dbReference>
<evidence type="ECO:0000256" key="16">
    <source>
        <dbReference type="ARBA" id="ARBA00023268"/>
    </source>
</evidence>
<keyword evidence="8" id="KW-0808">Transferase</keyword>
<comment type="subcellular location">
    <subcellularLocation>
        <location evidence="2">Virion</location>
    </subcellularLocation>
</comment>
<evidence type="ECO:0000256" key="18">
    <source>
        <dbReference type="ARBA" id="ARBA00033175"/>
    </source>
</evidence>
<evidence type="ECO:0000313" key="23">
    <source>
        <dbReference type="EMBL" id="ARF02744.1"/>
    </source>
</evidence>
<sequence>MDNYILEKPLSYHFEELVDTFITAVKDVSEVDTSKHHEVEMQILKPSIITLNNLYDMATTTESYVEFTMIPIDKKNTKYRNRIPLSRIHGLDIKNSQLVENLDGFIWEEKTLIYEKKLSECSSNIKIRHSIEQKTLFVDYKRRNGSIRLELVSVVRAVLRNIVIDFKIKYFLGSGAQSASSLLYALNNPKNKPNLYLEFEISTSDKNISKQTLLKELNTAGNALFLSSVDKIRLCPRIKLVLQTHLIKKQEIINLNTDNLYVTSKTDGVFTYVLIKDKSIFCYFSHLGYIKEYTANRKLEIDEVYLYAEMRKDDNILYFIVIKVLTPEIEDRLDELKFVNDNLKNLHDRLIFITKCYEGPFETTSDLVIAIEEMLKVEHEGVILFYSNGEESSMDYKIKKDNTIDQCVNVIYRYMSSEPVIFSDSGPIIEYKRYSNDKDFPKEFATGKLEIGENVKYLNNIYCLEFKNLPPHTGVEKIVIPIKFIAEFSYNDKMIQPRIDKTMRYLYSEKYYGNQLSVIIDHLNDQKINIGDVFEEDKLAEVAHKQLKDSLRLNPQGNYFIVNKKRSALGVLSNYVKTLLISLYCSKAYLDDHSKRKVLAIDFGNGADLEKYFYGEIALMVATDPDESAIETGKKRYNNLNSRDKSKYYKFNYIQETIRSPTYVDSIREVLYFGKFSIVDWQFAIHYSFHPIHYSTVMKNLYELTESGCKVLISTMDGDYLDTLKEKKKFIIYKTQEIENYLSLEKIDDDKILVYNPSSMTKPMAEYIVRKDTLVRVFKEYQFSLIDTCSFKTVIDRSLNFIGGVSRLETRDSTKNFLELNRNALEDCKDTDVLELLDHYVVYVFSKN</sequence>
<dbReference type="EC" id="2.1.1.56" evidence="4"/>
<keyword evidence="15" id="KW-0694">RNA-binding</keyword>
<evidence type="ECO:0000259" key="22">
    <source>
        <dbReference type="PROSITE" id="PS51562"/>
    </source>
</evidence>
<name>A0A1V0S7Z3_CNPV</name>
<keyword evidence="9" id="KW-0949">S-adenosyl-L-methionine</keyword>
<dbReference type="EC" id="3.6.1.74" evidence="20"/>
<dbReference type="Gene3D" id="2.40.50.830">
    <property type="match status" value="1"/>
</dbReference>
<dbReference type="GO" id="GO:0004482">
    <property type="term" value="F:mRNA 5'-cap (guanine-N7-)-methyltransferase activity"/>
    <property type="evidence" value="ECO:0007669"/>
    <property type="project" value="UniProtKB-EC"/>
</dbReference>
<reference evidence="23 24" key="1">
    <citation type="journal article" date="2017" name="BMC Genomics">
        <title>Genomic characterization of two novel pathogenic avipoxviruses isolated from pacific shearwaters (Ardenna spp.).</title>
        <authorList>
            <person name="Sarker S."/>
            <person name="Das S."/>
            <person name="Lavers J.L."/>
            <person name="Hutton I."/>
            <person name="Helbig K."/>
            <person name="Imbery J."/>
            <person name="Upton C."/>
            <person name="Raidal S.R."/>
        </authorList>
    </citation>
    <scope>NUCLEOTIDE SEQUENCE [LARGE SCALE GENOMIC DNA]</scope>
    <source>
        <strain evidence="23 24">SWPV-1</strain>
    </source>
</reference>
<dbReference type="Pfam" id="PF21004">
    <property type="entry name" value="MCEL_GT_NTPase"/>
    <property type="match status" value="1"/>
</dbReference>
<dbReference type="InterPro" id="IPR029063">
    <property type="entry name" value="SAM-dependent_MTases_sf"/>
</dbReference>
<feature type="domain" description="MRNA cap 0 methyltransferase" evidence="22">
    <location>
        <begin position="564"/>
        <end position="848"/>
    </location>
</feature>
<dbReference type="PROSITE" id="PS51562">
    <property type="entry name" value="RNA_CAP0_MT"/>
    <property type="match status" value="1"/>
</dbReference>
<dbReference type="InterPro" id="IPR046428">
    <property type="entry name" value="MCEL_OB_dom_sf"/>
</dbReference>
<dbReference type="GO" id="GO:0003723">
    <property type="term" value="F:RNA binding"/>
    <property type="evidence" value="ECO:0007669"/>
    <property type="project" value="UniProtKB-KW"/>
</dbReference>
<dbReference type="GO" id="GO:0050355">
    <property type="term" value="F:inorganic triphosphate phosphatase activity"/>
    <property type="evidence" value="ECO:0007669"/>
    <property type="project" value="InterPro"/>
</dbReference>
<accession>A0A1V0S7Z3</accession>
<keyword evidence="14" id="KW-0946">Virion</keyword>
<evidence type="ECO:0000256" key="6">
    <source>
        <dbReference type="ARBA" id="ARBA00020120"/>
    </source>
</evidence>
<dbReference type="Gene3D" id="3.20.100.20">
    <property type="match status" value="1"/>
</dbReference>
<dbReference type="Gene3D" id="3.40.50.150">
    <property type="entry name" value="Vaccinia Virus protein VP39"/>
    <property type="match status" value="1"/>
</dbReference>
<evidence type="ECO:0000256" key="5">
    <source>
        <dbReference type="ARBA" id="ARBA00012475"/>
    </source>
</evidence>
<organism evidence="23 24">
    <name type="scientific">Shearwaterpox virus</name>
    <dbReference type="NCBI Taxonomy" id="1974596"/>
    <lineage>
        <taxon>Viruses</taxon>
        <taxon>Varidnaviria</taxon>
        <taxon>Bamfordvirae</taxon>
        <taxon>Nucleocytoviricota</taxon>
        <taxon>Pokkesviricetes</taxon>
        <taxon>Chitovirales</taxon>
        <taxon>Poxviridae</taxon>
        <taxon>Chordopoxvirinae</taxon>
        <taxon>Avipoxvirus</taxon>
        <taxon>Avipoxvirus canarypox</taxon>
        <taxon>Canarypox virus</taxon>
    </lineage>
</organism>
<evidence type="ECO:0000256" key="21">
    <source>
        <dbReference type="ARBA" id="ARBA00044679"/>
    </source>
</evidence>